<feature type="transmembrane region" description="Helical" evidence="2">
    <location>
        <begin position="187"/>
        <end position="206"/>
    </location>
</feature>
<evidence type="ECO:0000259" key="3">
    <source>
        <dbReference type="PROSITE" id="PS50111"/>
    </source>
</evidence>
<dbReference type="SUPFAM" id="SSF58104">
    <property type="entry name" value="Methyl-accepting chemotaxis protein (MCP) signaling domain"/>
    <property type="match status" value="1"/>
</dbReference>
<organism evidence="4 5">
    <name type="scientific">Mariprofundus erugo</name>
    <dbReference type="NCBI Taxonomy" id="2528639"/>
    <lineage>
        <taxon>Bacteria</taxon>
        <taxon>Pseudomonadati</taxon>
        <taxon>Pseudomonadota</taxon>
        <taxon>Candidatius Mariprofundia</taxon>
        <taxon>Mariprofundales</taxon>
        <taxon>Mariprofundaceae</taxon>
        <taxon>Mariprofundus</taxon>
    </lineage>
</organism>
<sequence length="481" mass="52007">MTTHADSGATGQISLRKLAGRNSMLSLLLFAVLIGIVYVASLKDREGMQQLEGVYQGQFEIEAFKASLSNIMVPLNDFAMTAEEKNYPVLKKAVSDYQASYDSLNNNPYLNDKDKEALTKVVGLMGEVMTIANDVVDGKIPASQAPQVTLLAQNLVLAAQKKLAVIVDGLEQRLKERSQQHQQDADMHLYMLLGFIAFIVLLLELLSRGLLKRAEEVSRATSSVAESVGDIIHASEQQSDATEQQSRFMERVIKGLELIADAGGKMTTNITNLEKNAKVATSFAKGGAAEAAESVAGAGSVRVRLETIPATVKELEARLEQLAAGLDRIQDITEESQLMVLNASIDGADSATAGVTREVQRMAAQTRELVDSIRSDLSLASDSARTIAGSGESIQQIDTYLQGFEQTVDVLRRLEGMSLKNAQAASVLVQASERQADRNSKVLQALQHISELLHVSGDKMRANKEASARLSQASESLLNMS</sequence>
<dbReference type="PROSITE" id="PS50111">
    <property type="entry name" value="CHEMOTAXIS_TRANSDUC_2"/>
    <property type="match status" value="1"/>
</dbReference>
<gene>
    <name evidence="4" type="ORF">FEF65_11895</name>
</gene>
<reference evidence="4 5" key="1">
    <citation type="journal article" date="2019" name="Appl. Environ. Microbiol.">
        <title>Environmental Evidence and Genomic Insight of Iron-oxidizing Bacteria Preference Towards More Corrosion Resistant Stainless Steel at Higher Salinities.</title>
        <authorList>
            <person name="Garrison C.E."/>
            <person name="Price K.A."/>
            <person name="Field E.K."/>
        </authorList>
    </citation>
    <scope>NUCLEOTIDE SEQUENCE [LARGE SCALE GENOMIC DNA]</scope>
    <source>
        <strain evidence="4 5">P3</strain>
    </source>
</reference>
<keyword evidence="2" id="KW-0812">Transmembrane</keyword>
<proteinExistence type="predicted"/>
<dbReference type="GO" id="GO:0016020">
    <property type="term" value="C:membrane"/>
    <property type="evidence" value="ECO:0007669"/>
    <property type="project" value="InterPro"/>
</dbReference>
<evidence type="ECO:0000313" key="5">
    <source>
        <dbReference type="Proteomes" id="UP000306585"/>
    </source>
</evidence>
<feature type="domain" description="Methyl-accepting transducer" evidence="3">
    <location>
        <begin position="220"/>
        <end position="450"/>
    </location>
</feature>
<keyword evidence="1" id="KW-0807">Transducer</keyword>
<dbReference type="GO" id="GO:0007165">
    <property type="term" value="P:signal transduction"/>
    <property type="evidence" value="ECO:0007669"/>
    <property type="project" value="UniProtKB-KW"/>
</dbReference>
<keyword evidence="5" id="KW-1185">Reference proteome</keyword>
<dbReference type="Proteomes" id="UP000306585">
    <property type="component" value="Unassembled WGS sequence"/>
</dbReference>
<comment type="caution">
    <text evidence="4">The sequence shown here is derived from an EMBL/GenBank/DDBJ whole genome shotgun (WGS) entry which is preliminary data.</text>
</comment>
<evidence type="ECO:0000313" key="4">
    <source>
        <dbReference type="EMBL" id="TLS66008.1"/>
    </source>
</evidence>
<dbReference type="EMBL" id="VBRY01000012">
    <property type="protein sequence ID" value="TLS66008.1"/>
    <property type="molecule type" value="Genomic_DNA"/>
</dbReference>
<dbReference type="RefSeq" id="WP_138240039.1">
    <property type="nucleotide sequence ID" value="NZ_VBRY01000012.1"/>
</dbReference>
<name>A0A5R9GJL9_9PROT</name>
<evidence type="ECO:0000256" key="2">
    <source>
        <dbReference type="SAM" id="Phobius"/>
    </source>
</evidence>
<dbReference type="Gene3D" id="1.10.287.950">
    <property type="entry name" value="Methyl-accepting chemotaxis protein"/>
    <property type="match status" value="1"/>
</dbReference>
<keyword evidence="2" id="KW-1133">Transmembrane helix</keyword>
<evidence type="ECO:0000256" key="1">
    <source>
        <dbReference type="PROSITE-ProRule" id="PRU00284"/>
    </source>
</evidence>
<keyword evidence="2" id="KW-0472">Membrane</keyword>
<dbReference type="InterPro" id="IPR004089">
    <property type="entry name" value="MCPsignal_dom"/>
</dbReference>
<protein>
    <submittedName>
        <fullName evidence="4">Methyl-accepting chemotaxis protein</fullName>
    </submittedName>
</protein>
<dbReference type="OrthoDB" id="5298743at2"/>
<feature type="transmembrane region" description="Helical" evidence="2">
    <location>
        <begin position="24"/>
        <end position="42"/>
    </location>
</feature>
<accession>A0A5R9GJL9</accession>
<dbReference type="AlphaFoldDB" id="A0A5R9GJL9"/>